<dbReference type="CDD" id="cd01335">
    <property type="entry name" value="Radical_SAM"/>
    <property type="match status" value="1"/>
</dbReference>
<organism evidence="8">
    <name type="scientific">Enterococcus faecium</name>
    <name type="common">Streptococcus faecium</name>
    <dbReference type="NCBI Taxonomy" id="1352"/>
    <lineage>
        <taxon>Bacteria</taxon>
        <taxon>Bacillati</taxon>
        <taxon>Bacillota</taxon>
        <taxon>Bacilli</taxon>
        <taxon>Lactobacillales</taxon>
        <taxon>Enterococcaceae</taxon>
        <taxon>Enterococcus</taxon>
    </lineage>
</organism>
<dbReference type="EMBL" id="HM565170">
    <property type="protein sequence ID" value="ADO66770.1"/>
    <property type="molecule type" value="Genomic_DNA"/>
</dbReference>
<proteinExistence type="inferred from homology"/>
<gene>
    <name evidence="8" type="ORF">pLG1-0070</name>
</gene>
<sequence>MLKNEVLTMKHISVLIKPASSLCNLRCSYCFYANVSSLREVRSFGKMKEEVTEKMIENIYADLEDGDQLTLAFQGGEPTMAGLNYFRTVIRLVAQQQKQVQVHYAIQTNGTMINEKWCAFLKEHDFLVGLSIDGHPLYHDLHRVDPKGRGTFQRVLQTKQLFDYYEIDYNVLCVLTNPLAKEAKKVFRFLKEQQIDFVQFIPCLDDLDAKKRNSYALTPKRFAGFYHQLLQLWLQELAEGHYISIKLFDDLLNLLIKRQVTACGILGNCQVQYVIEADGSVYPCDFYVLDEYRMGYIQEQTLRQLFEQDIAKTFLCGRPEMPKKCLSCPFQKMCRGGCKRMKDAIYVDNTGYCGYQQLLQEFVPQINRILGLLQGVSV</sequence>
<evidence type="ECO:0000313" key="8">
    <source>
        <dbReference type="EMBL" id="ADO66770.1"/>
    </source>
</evidence>
<protein>
    <submittedName>
        <fullName evidence="8">Radical SAM</fullName>
    </submittedName>
</protein>
<dbReference type="InterPro" id="IPR023885">
    <property type="entry name" value="4Fe4S-binding_SPASM_dom"/>
</dbReference>
<dbReference type="PANTHER" id="PTHR43273">
    <property type="entry name" value="ANAEROBIC SULFATASE-MATURATING ENZYME HOMOLOG ASLB-RELATED"/>
    <property type="match status" value="1"/>
</dbReference>
<dbReference type="InterPro" id="IPR007197">
    <property type="entry name" value="rSAM"/>
</dbReference>
<dbReference type="SFLD" id="SFLDG01072">
    <property type="entry name" value="dehydrogenase_like"/>
    <property type="match status" value="1"/>
</dbReference>
<dbReference type="Gene3D" id="3.20.20.70">
    <property type="entry name" value="Aldolase class I"/>
    <property type="match status" value="1"/>
</dbReference>
<dbReference type="InterPro" id="IPR013785">
    <property type="entry name" value="Aldolase_TIM"/>
</dbReference>
<evidence type="ECO:0000256" key="6">
    <source>
        <dbReference type="ARBA" id="ARBA00023601"/>
    </source>
</evidence>
<dbReference type="SFLD" id="SFLDG01386">
    <property type="entry name" value="main_SPASM_domain-containing"/>
    <property type="match status" value="1"/>
</dbReference>
<keyword evidence="4" id="KW-0408">Iron</keyword>
<dbReference type="SFLD" id="SFLDG01067">
    <property type="entry name" value="SPASM/twitch_domain_containing"/>
    <property type="match status" value="1"/>
</dbReference>
<dbReference type="InterPro" id="IPR034485">
    <property type="entry name" value="Anaerobic_Cys-type_sulfatase-m"/>
</dbReference>
<dbReference type="SFLD" id="SFLDG01384">
    <property type="entry name" value="thioether_bond_formation_requi"/>
    <property type="match status" value="1"/>
</dbReference>
<keyword evidence="5" id="KW-0411">Iron-sulfur</keyword>
<evidence type="ECO:0000259" key="7">
    <source>
        <dbReference type="PROSITE" id="PS51918"/>
    </source>
</evidence>
<dbReference type="GO" id="GO:0016491">
    <property type="term" value="F:oxidoreductase activity"/>
    <property type="evidence" value="ECO:0007669"/>
    <property type="project" value="InterPro"/>
</dbReference>
<dbReference type="AlphaFoldDB" id="E3USE3"/>
<dbReference type="SFLD" id="SFLDF00289">
    <property type="entry name" value="anaerobic_Cys-type_sulfatase-m"/>
    <property type="match status" value="1"/>
</dbReference>
<name>E3USE3_ENTFC</name>
<comment type="cofactor">
    <cofactor evidence="1">
        <name>[4Fe-4S] cluster</name>
        <dbReference type="ChEBI" id="CHEBI:49883"/>
    </cofactor>
</comment>
<dbReference type="Pfam" id="PF04055">
    <property type="entry name" value="Radical_SAM"/>
    <property type="match status" value="1"/>
</dbReference>
<keyword evidence="8" id="KW-0614">Plasmid</keyword>
<feature type="domain" description="Radical SAM core" evidence="7">
    <location>
        <begin position="8"/>
        <end position="246"/>
    </location>
</feature>
<dbReference type="Pfam" id="PF13186">
    <property type="entry name" value="SPASM"/>
    <property type="match status" value="1"/>
</dbReference>
<dbReference type="GO" id="GO:0046872">
    <property type="term" value="F:metal ion binding"/>
    <property type="evidence" value="ECO:0007669"/>
    <property type="project" value="UniProtKB-KW"/>
</dbReference>
<accession>E3USE3</accession>
<reference evidence="8" key="1">
    <citation type="journal article" date="2011" name="Int. J. Med. Microbiol.">
        <title>A multiresistance megaplasmid pLG1 bearing a hylEfm genomic island in hospital Enterococcus faecium isolates.</title>
        <authorList>
            <person name="Laverde Gomez J.A."/>
            <person name="van Schaik W."/>
            <person name="Freitas A.R."/>
            <person name="Coque T.M."/>
            <person name="Weaver K.E."/>
            <person name="Francia M.V."/>
            <person name="Witte W."/>
            <person name="Werner G."/>
        </authorList>
    </citation>
    <scope>NUCLEOTIDE SEQUENCE</scope>
    <source>
        <strain evidence="8">64/3xUW2774</strain>
        <plasmid evidence="8">pLG1</plasmid>
    </source>
</reference>
<keyword evidence="3" id="KW-0479">Metal-binding</keyword>
<evidence type="ECO:0000256" key="5">
    <source>
        <dbReference type="ARBA" id="ARBA00023014"/>
    </source>
</evidence>
<geneLocation type="plasmid" evidence="8">
    <name>pLG1</name>
</geneLocation>
<comment type="similarity">
    <text evidence="6">Belongs to the radical SAM superfamily. Anaerobic sulfatase-maturating enzyme family.</text>
</comment>
<dbReference type="PANTHER" id="PTHR43273:SF3">
    <property type="entry name" value="ANAEROBIC SULFATASE-MATURATING ENZYME HOMOLOG ASLB-RELATED"/>
    <property type="match status" value="1"/>
</dbReference>
<dbReference type="PROSITE" id="PS51918">
    <property type="entry name" value="RADICAL_SAM"/>
    <property type="match status" value="1"/>
</dbReference>
<dbReference type="GO" id="GO:0051536">
    <property type="term" value="F:iron-sulfur cluster binding"/>
    <property type="evidence" value="ECO:0007669"/>
    <property type="project" value="UniProtKB-KW"/>
</dbReference>
<dbReference type="SFLD" id="SFLDS00029">
    <property type="entry name" value="Radical_SAM"/>
    <property type="match status" value="1"/>
</dbReference>
<evidence type="ECO:0000256" key="1">
    <source>
        <dbReference type="ARBA" id="ARBA00001966"/>
    </source>
</evidence>
<dbReference type="SUPFAM" id="SSF102114">
    <property type="entry name" value="Radical SAM enzymes"/>
    <property type="match status" value="1"/>
</dbReference>
<evidence type="ECO:0000256" key="4">
    <source>
        <dbReference type="ARBA" id="ARBA00023004"/>
    </source>
</evidence>
<evidence type="ECO:0000256" key="2">
    <source>
        <dbReference type="ARBA" id="ARBA00022691"/>
    </source>
</evidence>
<dbReference type="NCBIfam" id="TIGR04085">
    <property type="entry name" value="rSAM_more_4Fe4S"/>
    <property type="match status" value="1"/>
</dbReference>
<keyword evidence="2" id="KW-0949">S-adenosyl-L-methionine</keyword>
<dbReference type="InterPro" id="IPR058240">
    <property type="entry name" value="rSAM_sf"/>
</dbReference>
<dbReference type="InterPro" id="IPR023867">
    <property type="entry name" value="Sulphatase_maturase_rSAM"/>
</dbReference>
<evidence type="ECO:0000256" key="3">
    <source>
        <dbReference type="ARBA" id="ARBA00022723"/>
    </source>
</evidence>